<dbReference type="EMBL" id="MGFD01000016">
    <property type="protein sequence ID" value="OGL98988.1"/>
    <property type="molecule type" value="Genomic_DNA"/>
</dbReference>
<protein>
    <recommendedName>
        <fullName evidence="2">DUF5667 domain-containing protein</fullName>
    </recommendedName>
</protein>
<evidence type="ECO:0000256" key="1">
    <source>
        <dbReference type="SAM" id="Phobius"/>
    </source>
</evidence>
<gene>
    <name evidence="3" type="ORF">A2318_03795</name>
</gene>
<dbReference type="InterPro" id="IPR043725">
    <property type="entry name" value="DUF5667"/>
</dbReference>
<organism evidence="3 4">
    <name type="scientific">Candidatus Uhrbacteria bacterium RIFOXYB2_FULL_45_11</name>
    <dbReference type="NCBI Taxonomy" id="1802421"/>
    <lineage>
        <taxon>Bacteria</taxon>
        <taxon>Candidatus Uhriibacteriota</taxon>
    </lineage>
</organism>
<proteinExistence type="predicted"/>
<evidence type="ECO:0000259" key="2">
    <source>
        <dbReference type="Pfam" id="PF18915"/>
    </source>
</evidence>
<accession>A0A1F7W9E1</accession>
<dbReference type="AlphaFoldDB" id="A0A1F7W9E1"/>
<keyword evidence="1" id="KW-0812">Transmembrane</keyword>
<evidence type="ECO:0000313" key="4">
    <source>
        <dbReference type="Proteomes" id="UP000177331"/>
    </source>
</evidence>
<reference evidence="3 4" key="1">
    <citation type="journal article" date="2016" name="Nat. Commun.">
        <title>Thousands of microbial genomes shed light on interconnected biogeochemical processes in an aquifer system.</title>
        <authorList>
            <person name="Anantharaman K."/>
            <person name="Brown C.T."/>
            <person name="Hug L.A."/>
            <person name="Sharon I."/>
            <person name="Castelle C.J."/>
            <person name="Probst A.J."/>
            <person name="Thomas B.C."/>
            <person name="Singh A."/>
            <person name="Wilkins M.J."/>
            <person name="Karaoz U."/>
            <person name="Brodie E.L."/>
            <person name="Williams K.H."/>
            <person name="Hubbard S.S."/>
            <person name="Banfield J.F."/>
        </authorList>
    </citation>
    <scope>NUCLEOTIDE SEQUENCE [LARGE SCALE GENOMIC DNA]</scope>
</reference>
<dbReference type="Pfam" id="PF18915">
    <property type="entry name" value="DUF5667"/>
    <property type="match status" value="1"/>
</dbReference>
<feature type="transmembrane region" description="Helical" evidence="1">
    <location>
        <begin position="72"/>
        <end position="94"/>
    </location>
</feature>
<dbReference type="STRING" id="1802421.A2318_03795"/>
<keyword evidence="1" id="KW-1133">Transmembrane helix</keyword>
<comment type="caution">
    <text evidence="3">The sequence shown here is derived from an EMBL/GenBank/DDBJ whole genome shotgun (WGS) entry which is preliminary data.</text>
</comment>
<evidence type="ECO:0000313" key="3">
    <source>
        <dbReference type="EMBL" id="OGL98988.1"/>
    </source>
</evidence>
<feature type="domain" description="DUF5667" evidence="2">
    <location>
        <begin position="95"/>
        <end position="179"/>
    </location>
</feature>
<dbReference type="Proteomes" id="UP000177331">
    <property type="component" value="Unassembled WGS sequence"/>
</dbReference>
<keyword evidence="1" id="KW-0472">Membrane</keyword>
<name>A0A1F7W9E1_9BACT</name>
<sequence>MRKYDFDPELEGLLKSLKNHPALGGDFDFQKSWPDVANTCGLSEDTSDMTHTWRDWLEFYIWDLTHVMLKPIGAVAFSVVLLVGGWFGIANASLGTLPGDQLYPVKLGMERVQMTLTTSSAQKAQLRMEFTSRRLEEMVALAASGKPSDISQIAMAVDRVKQDVADIKSDLTTETPSQVAELAKAVGRKADVYTSTVTSSASTLPLNVQTQVKEMKTIINETKDQAVEVIVTAHEQAVTAENTHELDLAFQKAFTHASSIATPEEQKKLITATALQKAGIYRRAFQVLKEIEMAHAVTE</sequence>